<evidence type="ECO:0000313" key="2">
    <source>
        <dbReference type="Proteomes" id="UP000015103"/>
    </source>
</evidence>
<dbReference type="VEuPathDB" id="VectorBase:RPRC008185"/>
<dbReference type="HOGENOM" id="CLU_1688914_0_0_1"/>
<name>T1HVW5_RHOPR</name>
<accession>T1HVW5</accession>
<reference evidence="1" key="1">
    <citation type="submission" date="2015-05" db="UniProtKB">
        <authorList>
            <consortium name="EnsemblMetazoa"/>
        </authorList>
    </citation>
    <scope>IDENTIFICATION</scope>
</reference>
<protein>
    <submittedName>
        <fullName evidence="1">Uncharacterized protein</fullName>
    </submittedName>
</protein>
<proteinExistence type="predicted"/>
<dbReference type="EMBL" id="ACPB03013203">
    <property type="status" value="NOT_ANNOTATED_CDS"/>
    <property type="molecule type" value="Genomic_DNA"/>
</dbReference>
<sequence>MSGIRPIILKVIFLNTIQLLIYVGLAIVSFEDYPGYSPVCIHVRCADMFWLRDAGWRNDSSICDEEDKNFPNEIRPDPYDLVVNKSKHELNQLVDIGSRKASKTASITYVCLWCVFMLHKIGLLIIYWIELKYYKEDMSERVVTSEFVRRSSLIVR</sequence>
<dbReference type="Proteomes" id="UP000015103">
    <property type="component" value="Unassembled WGS sequence"/>
</dbReference>
<evidence type="ECO:0000313" key="1">
    <source>
        <dbReference type="EnsemblMetazoa" id="RPRC008185-PA"/>
    </source>
</evidence>
<dbReference type="EnsemblMetazoa" id="RPRC008185-RA">
    <property type="protein sequence ID" value="RPRC008185-PA"/>
    <property type="gene ID" value="RPRC008185"/>
</dbReference>
<dbReference type="AlphaFoldDB" id="T1HVW5"/>
<organism evidence="1 2">
    <name type="scientific">Rhodnius prolixus</name>
    <name type="common">Triatomid bug</name>
    <dbReference type="NCBI Taxonomy" id="13249"/>
    <lineage>
        <taxon>Eukaryota</taxon>
        <taxon>Metazoa</taxon>
        <taxon>Ecdysozoa</taxon>
        <taxon>Arthropoda</taxon>
        <taxon>Hexapoda</taxon>
        <taxon>Insecta</taxon>
        <taxon>Pterygota</taxon>
        <taxon>Neoptera</taxon>
        <taxon>Paraneoptera</taxon>
        <taxon>Hemiptera</taxon>
        <taxon>Heteroptera</taxon>
        <taxon>Panheteroptera</taxon>
        <taxon>Cimicomorpha</taxon>
        <taxon>Reduviidae</taxon>
        <taxon>Triatominae</taxon>
        <taxon>Rhodnius</taxon>
    </lineage>
</organism>
<keyword evidence="2" id="KW-1185">Reference proteome</keyword>
<dbReference type="InParanoid" id="T1HVW5"/>